<dbReference type="GeneID" id="108281046"/>
<dbReference type="PANTHER" id="PTHR11360:SF92">
    <property type="entry name" value="MAJOR FACILITATOR SUPERFAMILY (MFS) PROFILE DOMAIN-CONTAINING PROTEIN"/>
    <property type="match status" value="1"/>
</dbReference>
<organism evidence="14 15">
    <name type="scientific">Ictalurus punctatus</name>
    <name type="common">Channel catfish</name>
    <name type="synonym">Silurus punctatus</name>
    <dbReference type="NCBI Taxonomy" id="7998"/>
    <lineage>
        <taxon>Eukaryota</taxon>
        <taxon>Metazoa</taxon>
        <taxon>Chordata</taxon>
        <taxon>Craniata</taxon>
        <taxon>Vertebrata</taxon>
        <taxon>Euteleostomi</taxon>
        <taxon>Actinopterygii</taxon>
        <taxon>Neopterygii</taxon>
        <taxon>Teleostei</taxon>
        <taxon>Ostariophysi</taxon>
        <taxon>Siluriformes</taxon>
        <taxon>Ictaluridae</taxon>
        <taxon>Ictalurus</taxon>
    </lineage>
</organism>
<feature type="transmembrane region" description="Helical" evidence="12">
    <location>
        <begin position="141"/>
        <end position="160"/>
    </location>
</feature>
<reference evidence="15" key="2">
    <citation type="submission" date="2025-08" db="UniProtKB">
        <authorList>
            <consortium name="RefSeq"/>
        </authorList>
    </citation>
    <scope>IDENTIFICATION</scope>
    <source>
        <tissue evidence="15">Blood</tissue>
    </source>
</reference>
<dbReference type="InterPro" id="IPR004743">
    <property type="entry name" value="MCT"/>
</dbReference>
<dbReference type="GO" id="GO:0016323">
    <property type="term" value="C:basolateral plasma membrane"/>
    <property type="evidence" value="ECO:0007669"/>
    <property type="project" value="UniProtKB-SubCell"/>
</dbReference>
<dbReference type="Proteomes" id="UP000221080">
    <property type="component" value="Chromosome 21"/>
</dbReference>
<feature type="transmembrane region" description="Helical" evidence="12">
    <location>
        <begin position="54"/>
        <end position="76"/>
    </location>
</feature>
<gene>
    <name evidence="15" type="primary">LOC108281046</name>
</gene>
<evidence type="ECO:0000313" key="14">
    <source>
        <dbReference type="Proteomes" id="UP000221080"/>
    </source>
</evidence>
<feature type="region of interest" description="Disordered" evidence="11">
    <location>
        <begin position="445"/>
        <end position="472"/>
    </location>
</feature>
<evidence type="ECO:0000256" key="11">
    <source>
        <dbReference type="SAM" id="MobiDB-lite"/>
    </source>
</evidence>
<feature type="domain" description="Major facilitator superfamily (MFS) profile" evidence="13">
    <location>
        <begin position="15"/>
        <end position="427"/>
    </location>
</feature>
<dbReference type="InterPro" id="IPR011701">
    <property type="entry name" value="MFS"/>
</dbReference>
<dbReference type="FunFam" id="1.20.1250.20:FF:000030">
    <property type="entry name" value="monocarboxylate transporter 1 isoform X1"/>
    <property type="match status" value="1"/>
</dbReference>
<dbReference type="GO" id="GO:0015293">
    <property type="term" value="F:symporter activity"/>
    <property type="evidence" value="ECO:0007669"/>
    <property type="project" value="UniProtKB-KW"/>
</dbReference>
<proteinExistence type="inferred from homology"/>
<comment type="catalytic activity">
    <reaction evidence="10">
        <text>3-methyl-2-oxobutanoate(out) + H(+)(out) = 3-methyl-2-oxobutanoate(in) + H(+)(in)</text>
        <dbReference type="Rhea" id="RHEA:71783"/>
        <dbReference type="ChEBI" id="CHEBI:11851"/>
        <dbReference type="ChEBI" id="CHEBI:15378"/>
    </reaction>
</comment>
<feature type="transmembrane region" description="Helical" evidence="12">
    <location>
        <begin position="403"/>
        <end position="425"/>
    </location>
</feature>
<comment type="subcellular location">
    <subcellularLocation>
        <location evidence="1">Basolateral cell membrane</location>
        <topology evidence="1">Multi-pass membrane protein</topology>
    </subcellularLocation>
</comment>
<feature type="transmembrane region" description="Helical" evidence="12">
    <location>
        <begin position="96"/>
        <end position="120"/>
    </location>
</feature>
<evidence type="ECO:0000256" key="3">
    <source>
        <dbReference type="ARBA" id="ARBA00022448"/>
    </source>
</evidence>
<dbReference type="PANTHER" id="PTHR11360">
    <property type="entry name" value="MONOCARBOXYLATE TRANSPORTER"/>
    <property type="match status" value="1"/>
</dbReference>
<evidence type="ECO:0000256" key="10">
    <source>
        <dbReference type="ARBA" id="ARBA00034218"/>
    </source>
</evidence>
<comment type="catalytic activity">
    <reaction evidence="9">
        <text>4-methyl-2-oxopentanoate(out) + H(+)(out) = 4-methyl-2-oxopentanoate(in) + H(+)(in)</text>
        <dbReference type="Rhea" id="RHEA:71779"/>
        <dbReference type="ChEBI" id="CHEBI:15378"/>
        <dbReference type="ChEBI" id="CHEBI:17865"/>
    </reaction>
</comment>
<dbReference type="RefSeq" id="XP_047005501.1">
    <property type="nucleotide sequence ID" value="XM_047149545.2"/>
</dbReference>
<keyword evidence="7 12" id="KW-1133">Transmembrane helix</keyword>
<evidence type="ECO:0000256" key="8">
    <source>
        <dbReference type="ARBA" id="ARBA00023136"/>
    </source>
</evidence>
<dbReference type="OrthoDB" id="6499973at2759"/>
<dbReference type="GO" id="GO:0008028">
    <property type="term" value="F:monocarboxylic acid transmembrane transporter activity"/>
    <property type="evidence" value="ECO:0007669"/>
    <property type="project" value="InterPro"/>
</dbReference>
<sequence length="472" mass="51246">MASASRSSPPDGGWGWVVVFGAFISIGFSYAFPKALTMYFKEIQRHFGVSYSQIAWVSSIMLAVMYAGGPVSSVLVNRYGSRPVVITGGLMCSISMVAASFSTTITHLYLCIGIIGGLGLSFNLQPSLTIIGKYFQVRRPIANGLAMAGSPVFLCTLAPLNQFLFECFGWRGSFSILGAMLLNCCVAGSLMRPLNDGGPRRPETNGAVAPKRCENGTQVQTKAKRSCLDSVSCFMDLSLFRHRGFIIYLIGNMLMCFSFFAPMIFLAPYAKHRGMDEYSAASLLSALALVDMFARPGTGLLANTACVRPRIQYLFSFAITYNGVCHLLCPLASGYWGLVVYAVCYGVVYGMVCALLFECLMDVVGPSRFSSAVGLVTIFECCPVLLGPPIAGALVDMFGDYSYMFYMCGAVMITAGLFLFVMNYYNYRRKDLTQHAQENGTELVERNAQDGRSQGMGSGTRGVSSETEDLPV</sequence>
<dbReference type="InterPro" id="IPR036259">
    <property type="entry name" value="MFS_trans_sf"/>
</dbReference>
<feature type="transmembrane region" description="Helical" evidence="12">
    <location>
        <begin position="339"/>
        <end position="357"/>
    </location>
</feature>
<dbReference type="SUPFAM" id="SSF103473">
    <property type="entry name" value="MFS general substrate transporter"/>
    <property type="match status" value="1"/>
</dbReference>
<evidence type="ECO:0000256" key="2">
    <source>
        <dbReference type="ARBA" id="ARBA00006727"/>
    </source>
</evidence>
<reference evidence="14" key="1">
    <citation type="journal article" date="2016" name="Nat. Commun.">
        <title>The channel catfish genome sequence provides insights into the evolution of scale formation in teleosts.</title>
        <authorList>
            <person name="Liu Z."/>
            <person name="Liu S."/>
            <person name="Yao J."/>
            <person name="Bao L."/>
            <person name="Zhang J."/>
            <person name="Li Y."/>
            <person name="Jiang C."/>
            <person name="Sun L."/>
            <person name="Wang R."/>
            <person name="Zhang Y."/>
            <person name="Zhou T."/>
            <person name="Zeng Q."/>
            <person name="Fu Q."/>
            <person name="Gao S."/>
            <person name="Li N."/>
            <person name="Koren S."/>
            <person name="Jiang Y."/>
            <person name="Zimin A."/>
            <person name="Xu P."/>
            <person name="Phillippy A.M."/>
            <person name="Geng X."/>
            <person name="Song L."/>
            <person name="Sun F."/>
            <person name="Li C."/>
            <person name="Wang X."/>
            <person name="Chen A."/>
            <person name="Jin Y."/>
            <person name="Yuan Z."/>
            <person name="Yang Y."/>
            <person name="Tan S."/>
            <person name="Peatman E."/>
            <person name="Lu J."/>
            <person name="Qin Z."/>
            <person name="Dunham R."/>
            <person name="Li Z."/>
            <person name="Sonstegard T."/>
            <person name="Feng J."/>
            <person name="Danzmann R.G."/>
            <person name="Schroeder S."/>
            <person name="Scheffler B."/>
            <person name="Duke M.V."/>
            <person name="Ballard L."/>
            <person name="Kucuktas H."/>
            <person name="Kaltenboeck L."/>
            <person name="Liu H."/>
            <person name="Armbruster J."/>
            <person name="Xie Y."/>
            <person name="Kirby M.L."/>
            <person name="Tian Y."/>
            <person name="Flanagan M.E."/>
            <person name="Mu W."/>
            <person name="Waldbieser G.C."/>
        </authorList>
    </citation>
    <scope>NUCLEOTIDE SEQUENCE [LARGE SCALE GENOMIC DNA]</scope>
    <source>
        <strain evidence="14">SDA103</strain>
    </source>
</reference>
<evidence type="ECO:0000313" key="15">
    <source>
        <dbReference type="RefSeq" id="XP_047005501.1"/>
    </source>
</evidence>
<evidence type="ECO:0000259" key="13">
    <source>
        <dbReference type="PROSITE" id="PS50850"/>
    </source>
</evidence>
<feature type="transmembrane region" description="Helical" evidence="12">
    <location>
        <begin position="172"/>
        <end position="191"/>
    </location>
</feature>
<dbReference type="InterPro" id="IPR020846">
    <property type="entry name" value="MFS_dom"/>
</dbReference>
<evidence type="ECO:0000256" key="7">
    <source>
        <dbReference type="ARBA" id="ARBA00022989"/>
    </source>
</evidence>
<keyword evidence="3" id="KW-0813">Transport</keyword>
<dbReference type="AlphaFoldDB" id="A0A979EIQ8"/>
<keyword evidence="6" id="KW-0769">Symport</keyword>
<evidence type="ECO:0000256" key="6">
    <source>
        <dbReference type="ARBA" id="ARBA00022847"/>
    </source>
</evidence>
<protein>
    <submittedName>
        <fullName evidence="15">Monocarboxylate transporter 2-like</fullName>
    </submittedName>
</protein>
<evidence type="ECO:0000256" key="1">
    <source>
        <dbReference type="ARBA" id="ARBA00004554"/>
    </source>
</evidence>
<evidence type="ECO:0000256" key="9">
    <source>
        <dbReference type="ARBA" id="ARBA00034216"/>
    </source>
</evidence>
<evidence type="ECO:0000256" key="5">
    <source>
        <dbReference type="ARBA" id="ARBA00022692"/>
    </source>
</evidence>
<feature type="transmembrane region" description="Helical" evidence="12">
    <location>
        <begin position="245"/>
        <end position="266"/>
    </location>
</feature>
<feature type="transmembrane region" description="Helical" evidence="12">
    <location>
        <begin position="369"/>
        <end position="391"/>
    </location>
</feature>
<dbReference type="KEGG" id="ipu:108281046"/>
<evidence type="ECO:0000256" key="12">
    <source>
        <dbReference type="SAM" id="Phobius"/>
    </source>
</evidence>
<keyword evidence="8 12" id="KW-0472">Membrane</keyword>
<comment type="similarity">
    <text evidence="2">Belongs to the major facilitator superfamily. Monocarboxylate porter (TC 2.A.1.13) family.</text>
</comment>
<feature type="transmembrane region" description="Helical" evidence="12">
    <location>
        <begin position="13"/>
        <end position="33"/>
    </location>
</feature>
<keyword evidence="14" id="KW-1185">Reference proteome</keyword>
<dbReference type="PROSITE" id="PS50850">
    <property type="entry name" value="MFS"/>
    <property type="match status" value="1"/>
</dbReference>
<keyword evidence="5 12" id="KW-0812">Transmembrane</keyword>
<keyword evidence="4" id="KW-1003">Cell membrane</keyword>
<accession>A0A979EIQ8</accession>
<dbReference type="NCBIfam" id="TIGR00892">
    <property type="entry name" value="2A0113"/>
    <property type="match status" value="1"/>
</dbReference>
<dbReference type="Pfam" id="PF07690">
    <property type="entry name" value="MFS_1"/>
    <property type="match status" value="1"/>
</dbReference>
<evidence type="ECO:0000256" key="4">
    <source>
        <dbReference type="ARBA" id="ARBA00022475"/>
    </source>
</evidence>
<dbReference type="Gene3D" id="1.20.1250.20">
    <property type="entry name" value="MFS general substrate transporter like domains"/>
    <property type="match status" value="1"/>
</dbReference>
<dbReference type="InterPro" id="IPR050327">
    <property type="entry name" value="Proton-linked_MCT"/>
</dbReference>
<name>A0A979EIQ8_ICTPU</name>